<evidence type="ECO:0000313" key="2">
    <source>
        <dbReference type="Proteomes" id="UP000515220"/>
    </source>
</evidence>
<dbReference type="AlphaFoldDB" id="A0A6S6PMT1"/>
<gene>
    <name evidence="1" type="ORF">AAJCM20276_26900</name>
</gene>
<sequence>MTTANVTAVDRSLFHVAAAQLSDATQWWRLAQLNGLSDPSLSEFPTPIPLKIPLADNTLTDGIPSE</sequence>
<dbReference type="EMBL" id="AP023326">
    <property type="protein sequence ID" value="BCI68066.1"/>
    <property type="molecule type" value="Genomic_DNA"/>
</dbReference>
<evidence type="ECO:0000313" key="1">
    <source>
        <dbReference type="EMBL" id="BCI68066.1"/>
    </source>
</evidence>
<accession>A0A6S6PMT1</accession>
<proteinExistence type="predicted"/>
<evidence type="ECO:0008006" key="3">
    <source>
        <dbReference type="Google" id="ProtNLM"/>
    </source>
</evidence>
<name>A0A6S6PMT1_ACEAC</name>
<protein>
    <recommendedName>
        <fullName evidence="3">LysM domain-containing protein</fullName>
    </recommendedName>
</protein>
<organism evidence="1 2">
    <name type="scientific">Acetobacter aceti</name>
    <dbReference type="NCBI Taxonomy" id="435"/>
    <lineage>
        <taxon>Bacteria</taxon>
        <taxon>Pseudomonadati</taxon>
        <taxon>Pseudomonadota</taxon>
        <taxon>Alphaproteobacteria</taxon>
        <taxon>Acetobacterales</taxon>
        <taxon>Acetobacteraceae</taxon>
        <taxon>Acetobacter</taxon>
        <taxon>Acetobacter subgen. Acetobacter</taxon>
    </lineage>
</organism>
<reference evidence="1 2" key="1">
    <citation type="submission" date="2020-07" db="EMBL/GenBank/DDBJ databases">
        <title>Complete Genome Sequence of an acetic acid bacterium, Acetobacter aceti JCM20276.</title>
        <authorList>
            <person name="Hirose Y."/>
            <person name="Mihara H."/>
        </authorList>
    </citation>
    <scope>NUCLEOTIDE SEQUENCE [LARGE SCALE GENOMIC DNA]</scope>
    <source>
        <strain evidence="1 2">JCM20276</strain>
    </source>
</reference>
<dbReference type="RefSeq" id="WP_099347926.1">
    <property type="nucleotide sequence ID" value="NZ_AP023326.1"/>
</dbReference>
<dbReference type="Proteomes" id="UP000515220">
    <property type="component" value="Chromosome"/>
</dbReference>